<comment type="pathway">
    <text evidence="3">Carbohydrate metabolism; galactose metabolism.</text>
</comment>
<evidence type="ECO:0000256" key="2">
    <source>
        <dbReference type="ARBA" id="ARBA00001911"/>
    </source>
</evidence>
<organism evidence="13 14">
    <name type="scientific">Vallitalea guaymasensis</name>
    <dbReference type="NCBI Taxonomy" id="1185412"/>
    <lineage>
        <taxon>Bacteria</taxon>
        <taxon>Bacillati</taxon>
        <taxon>Bacillota</taxon>
        <taxon>Clostridia</taxon>
        <taxon>Lachnospirales</taxon>
        <taxon>Vallitaleaceae</taxon>
        <taxon>Vallitalea</taxon>
    </lineage>
</organism>
<evidence type="ECO:0000313" key="14">
    <source>
        <dbReference type="Proteomes" id="UP000677305"/>
    </source>
</evidence>
<dbReference type="GO" id="GO:0003978">
    <property type="term" value="F:UDP-glucose 4-epimerase activity"/>
    <property type="evidence" value="ECO:0007669"/>
    <property type="project" value="UniProtKB-EC"/>
</dbReference>
<dbReference type="SUPFAM" id="SSF51735">
    <property type="entry name" value="NAD(P)-binding Rossmann-fold domains"/>
    <property type="match status" value="1"/>
</dbReference>
<evidence type="ECO:0000256" key="4">
    <source>
        <dbReference type="ARBA" id="ARBA00007637"/>
    </source>
</evidence>
<evidence type="ECO:0000256" key="1">
    <source>
        <dbReference type="ARBA" id="ARBA00000083"/>
    </source>
</evidence>
<comment type="catalytic activity">
    <reaction evidence="1">
        <text>UDP-alpha-D-glucose = UDP-alpha-D-galactose</text>
        <dbReference type="Rhea" id="RHEA:22168"/>
        <dbReference type="ChEBI" id="CHEBI:58885"/>
        <dbReference type="ChEBI" id="CHEBI:66914"/>
        <dbReference type="EC" id="5.1.3.2"/>
    </reaction>
</comment>
<evidence type="ECO:0000256" key="8">
    <source>
        <dbReference type="ARBA" id="ARBA00023144"/>
    </source>
</evidence>
<dbReference type="GO" id="GO:0005829">
    <property type="term" value="C:cytosol"/>
    <property type="evidence" value="ECO:0007669"/>
    <property type="project" value="TreeGrafter"/>
</dbReference>
<keyword evidence="8" id="KW-0119">Carbohydrate metabolism</keyword>
<evidence type="ECO:0000256" key="9">
    <source>
        <dbReference type="ARBA" id="ARBA00023235"/>
    </source>
</evidence>
<keyword evidence="9" id="KW-0413">Isomerase</keyword>
<evidence type="ECO:0000256" key="10">
    <source>
        <dbReference type="ARBA" id="ARBA00031367"/>
    </source>
</evidence>
<evidence type="ECO:0000256" key="5">
    <source>
        <dbReference type="ARBA" id="ARBA00013189"/>
    </source>
</evidence>
<evidence type="ECO:0000256" key="11">
    <source>
        <dbReference type="ARBA" id="ARBA00033067"/>
    </source>
</evidence>
<dbReference type="Pfam" id="PF01370">
    <property type="entry name" value="Epimerase"/>
    <property type="match status" value="1"/>
</dbReference>
<dbReference type="PANTHER" id="PTHR43725">
    <property type="entry name" value="UDP-GLUCOSE 4-EPIMERASE"/>
    <property type="match status" value="1"/>
</dbReference>
<reference evidence="13 14" key="1">
    <citation type="submission" date="2020-07" db="EMBL/GenBank/DDBJ databases">
        <title>Vallitalea guaymasensis genome.</title>
        <authorList>
            <person name="Postec A."/>
        </authorList>
    </citation>
    <scope>NUCLEOTIDE SEQUENCE [LARGE SCALE GENOMIC DNA]</scope>
    <source>
        <strain evidence="13 14">Ra1766G1</strain>
    </source>
</reference>
<sequence length="288" mass="33125">MKILVLGGTRFFGVHLVNALVENGHDVTIATRGLTKDSFGEKVNRIVIERTSPDSLANVFGDKYYDVVCDNLAYCSNDVKYLLDNIKCGRYVMTSTASVYDKLHMGITESEFNPHTYELKWCSRMDYPYPEIKRQAECALFQEYSHFEAVAVRFPYVVGEDDYTERLYFYVKSILEENPMHIDCLDEEIPFIKSTEAGQLIAWIVEKDFTGTINGNNTGTITLHEIIDYVEKKTSKKAIYSMTGAEGPYNGVESFNLDTKHANDLGYDFPELREWIYNLLDYYIQINK</sequence>
<protein>
    <recommendedName>
        <fullName evidence="6">UDP-glucose 4-epimerase</fullName>
        <ecNumber evidence="5">5.1.3.2</ecNumber>
    </recommendedName>
    <alternativeName>
        <fullName evidence="11">Galactowaldenase</fullName>
    </alternativeName>
    <alternativeName>
        <fullName evidence="10">UDP-galactose 4-epimerase</fullName>
    </alternativeName>
</protein>
<dbReference type="KEGG" id="vgu:HYG85_01785"/>
<feature type="domain" description="NAD-dependent epimerase/dehydratase" evidence="12">
    <location>
        <begin position="3"/>
        <end position="207"/>
    </location>
</feature>
<dbReference type="PANTHER" id="PTHR43725:SF47">
    <property type="entry name" value="UDP-GLUCOSE 4-EPIMERASE"/>
    <property type="match status" value="1"/>
</dbReference>
<evidence type="ECO:0000256" key="3">
    <source>
        <dbReference type="ARBA" id="ARBA00004947"/>
    </source>
</evidence>
<keyword evidence="8" id="KW-0299">Galactose metabolism</keyword>
<dbReference type="RefSeq" id="WP_212692029.1">
    <property type="nucleotide sequence ID" value="NZ_CP058561.1"/>
</dbReference>
<evidence type="ECO:0000256" key="7">
    <source>
        <dbReference type="ARBA" id="ARBA00023027"/>
    </source>
</evidence>
<accession>A0A8J8SAI6</accession>
<name>A0A8J8SAI6_9FIRM</name>
<comment type="similarity">
    <text evidence="4">Belongs to the NAD(P)-dependent epimerase/dehydratase family.</text>
</comment>
<evidence type="ECO:0000256" key="6">
    <source>
        <dbReference type="ARBA" id="ARBA00018569"/>
    </source>
</evidence>
<dbReference type="Proteomes" id="UP000677305">
    <property type="component" value="Chromosome"/>
</dbReference>
<dbReference type="GO" id="GO:0006012">
    <property type="term" value="P:galactose metabolic process"/>
    <property type="evidence" value="ECO:0007669"/>
    <property type="project" value="UniProtKB-KW"/>
</dbReference>
<dbReference type="InterPro" id="IPR036291">
    <property type="entry name" value="NAD(P)-bd_dom_sf"/>
</dbReference>
<dbReference type="InterPro" id="IPR001509">
    <property type="entry name" value="Epimerase_deHydtase"/>
</dbReference>
<gene>
    <name evidence="13" type="ORF">HYG85_01785</name>
</gene>
<keyword evidence="14" id="KW-1185">Reference proteome</keyword>
<dbReference type="Gene3D" id="3.40.50.720">
    <property type="entry name" value="NAD(P)-binding Rossmann-like Domain"/>
    <property type="match status" value="1"/>
</dbReference>
<dbReference type="AlphaFoldDB" id="A0A8J8SAI6"/>
<dbReference type="EC" id="5.1.3.2" evidence="5"/>
<dbReference type="EMBL" id="CP058561">
    <property type="protein sequence ID" value="QUH27712.1"/>
    <property type="molecule type" value="Genomic_DNA"/>
</dbReference>
<keyword evidence="7" id="KW-0520">NAD</keyword>
<comment type="cofactor">
    <cofactor evidence="2">
        <name>NAD(+)</name>
        <dbReference type="ChEBI" id="CHEBI:57540"/>
    </cofactor>
</comment>
<evidence type="ECO:0000313" key="13">
    <source>
        <dbReference type="EMBL" id="QUH27712.1"/>
    </source>
</evidence>
<proteinExistence type="inferred from homology"/>
<evidence type="ECO:0000259" key="12">
    <source>
        <dbReference type="Pfam" id="PF01370"/>
    </source>
</evidence>